<dbReference type="Proteomes" id="UP000596351">
    <property type="component" value="Chromosome"/>
</dbReference>
<dbReference type="Pfam" id="PF01402">
    <property type="entry name" value="RHH_1"/>
    <property type="match status" value="1"/>
</dbReference>
<keyword evidence="3" id="KW-1185">Reference proteome</keyword>
<evidence type="ECO:0000313" key="3">
    <source>
        <dbReference type="Proteomes" id="UP000596351"/>
    </source>
</evidence>
<evidence type="ECO:0000259" key="1">
    <source>
        <dbReference type="Pfam" id="PF01402"/>
    </source>
</evidence>
<accession>A0ABX7EVU8</accession>
<reference evidence="2 3" key="1">
    <citation type="submission" date="2018-09" db="EMBL/GenBank/DDBJ databases">
        <title>Rhizobium sp. MAE2-X.</title>
        <authorList>
            <person name="Lee Y."/>
            <person name="Jeon C.O."/>
        </authorList>
    </citation>
    <scope>NUCLEOTIDE SEQUENCE [LARGE SCALE GENOMIC DNA]</scope>
    <source>
        <strain evidence="2 3">MAE2-X</strain>
    </source>
</reference>
<dbReference type="CDD" id="cd21631">
    <property type="entry name" value="RHH_CopG_NikR-like"/>
    <property type="match status" value="1"/>
</dbReference>
<organism evidence="2 3">
    <name type="scientific">Rhizobium rosettiformans</name>
    <dbReference type="NCBI Taxonomy" id="1368430"/>
    <lineage>
        <taxon>Bacteria</taxon>
        <taxon>Pseudomonadati</taxon>
        <taxon>Pseudomonadota</taxon>
        <taxon>Alphaproteobacteria</taxon>
        <taxon>Hyphomicrobiales</taxon>
        <taxon>Rhizobiaceae</taxon>
        <taxon>Rhizobium/Agrobacterium group</taxon>
        <taxon>Rhizobium</taxon>
    </lineage>
</organism>
<evidence type="ECO:0000313" key="2">
    <source>
        <dbReference type="EMBL" id="QRF52454.1"/>
    </source>
</evidence>
<protein>
    <submittedName>
        <fullName evidence="2">CopG family transcriptional regulator</fullName>
    </submittedName>
</protein>
<proteinExistence type="predicted"/>
<feature type="domain" description="Ribbon-helix-helix protein CopG" evidence="1">
    <location>
        <begin position="2"/>
        <end position="41"/>
    </location>
</feature>
<dbReference type="RefSeq" id="WP_185810907.1">
    <property type="nucleotide sequence ID" value="NZ_CP032405.1"/>
</dbReference>
<sequence length="72" mass="8177">MRTLVDIPEEDIEALDRLAAQRNVSRASLIREAVGELLDRQKDDIVLDGFGLWAGSETEDGLIIQRKLRAEW</sequence>
<name>A0ABX7EVU8_9HYPH</name>
<dbReference type="InterPro" id="IPR002145">
    <property type="entry name" value="CopG"/>
</dbReference>
<dbReference type="InterPro" id="IPR013321">
    <property type="entry name" value="Arc_rbn_hlx_hlx"/>
</dbReference>
<gene>
    <name evidence="2" type="ORF">D4A92_13955</name>
</gene>
<dbReference type="Gene3D" id="1.10.1220.10">
    <property type="entry name" value="Met repressor-like"/>
    <property type="match status" value="1"/>
</dbReference>
<dbReference type="EMBL" id="CP032405">
    <property type="protein sequence ID" value="QRF52454.1"/>
    <property type="molecule type" value="Genomic_DNA"/>
</dbReference>